<dbReference type="RefSeq" id="XP_004031956.1">
    <property type="nucleotide sequence ID" value="XM_004031908.1"/>
</dbReference>
<sequence>MIQYNQEKNTQSIQCIDNINQTEKKTVKIIKQKLNLSDFPKNSLFQISFSTLIQSSQNFWGLRNISIECLSKNLIQCPDNSYYTQKEDGEYYCKCLYGYQNPPQNPYICEAITCNTSCTICDYGVCVFCKYPKKLTSDLKGCECPKNSLNSETCQKPINSFLNEQTFAYECPQSLNQNFICTCLQQSKLSNNGKYCECQSGWIKNKDCVCEFNENKIKFVCSKVPICDRSCMKCAYFSDNCLNCKPNSELDYNQKTCKCKQGFIFNIISGFCESQ</sequence>
<evidence type="ECO:0000259" key="1">
    <source>
        <dbReference type="SMART" id="SM00181"/>
    </source>
</evidence>
<organism evidence="2 3">
    <name type="scientific">Ichthyophthirius multifiliis</name>
    <name type="common">White spot disease agent</name>
    <name type="synonym">Ich</name>
    <dbReference type="NCBI Taxonomy" id="5932"/>
    <lineage>
        <taxon>Eukaryota</taxon>
        <taxon>Sar</taxon>
        <taxon>Alveolata</taxon>
        <taxon>Ciliophora</taxon>
        <taxon>Intramacronucleata</taxon>
        <taxon>Oligohymenophorea</taxon>
        <taxon>Hymenostomatida</taxon>
        <taxon>Ophryoglenina</taxon>
        <taxon>Ichthyophthirius</taxon>
    </lineage>
</organism>
<gene>
    <name evidence="2" type="ORF">IMG5_133640</name>
</gene>
<feature type="domain" description="EGF-like" evidence="1">
    <location>
        <begin position="68"/>
        <end position="110"/>
    </location>
</feature>
<feature type="domain" description="EGF-like" evidence="1">
    <location>
        <begin position="233"/>
        <end position="273"/>
    </location>
</feature>
<evidence type="ECO:0000313" key="2">
    <source>
        <dbReference type="EMBL" id="EGR30369.1"/>
    </source>
</evidence>
<dbReference type="SUPFAM" id="SSF57184">
    <property type="entry name" value="Growth factor receptor domain"/>
    <property type="match status" value="1"/>
</dbReference>
<dbReference type="Proteomes" id="UP000008983">
    <property type="component" value="Unassembled WGS sequence"/>
</dbReference>
<dbReference type="SMART" id="SM00181">
    <property type="entry name" value="EGF"/>
    <property type="match status" value="3"/>
</dbReference>
<accession>G0QWN4</accession>
<proteinExistence type="predicted"/>
<dbReference type="EMBL" id="GL984004">
    <property type="protein sequence ID" value="EGR30369.1"/>
    <property type="molecule type" value="Genomic_DNA"/>
</dbReference>
<name>G0QWN4_ICHMU</name>
<dbReference type="InterPro" id="IPR000742">
    <property type="entry name" value="EGF"/>
</dbReference>
<protein>
    <recommendedName>
        <fullName evidence="1">EGF-like domain-containing protein</fullName>
    </recommendedName>
</protein>
<reference evidence="2 3" key="1">
    <citation type="submission" date="2011-07" db="EMBL/GenBank/DDBJ databases">
        <authorList>
            <person name="Coyne R."/>
            <person name="Brami D."/>
            <person name="Johnson J."/>
            <person name="Hostetler J."/>
            <person name="Hannick L."/>
            <person name="Clark T."/>
            <person name="Cassidy-Hanley D."/>
            <person name="Inman J."/>
        </authorList>
    </citation>
    <scope>NUCLEOTIDE SEQUENCE [LARGE SCALE GENOMIC DNA]</scope>
    <source>
        <strain evidence="2 3">G5</strain>
    </source>
</reference>
<evidence type="ECO:0000313" key="3">
    <source>
        <dbReference type="Proteomes" id="UP000008983"/>
    </source>
</evidence>
<dbReference type="InterPro" id="IPR009030">
    <property type="entry name" value="Growth_fac_rcpt_cys_sf"/>
</dbReference>
<dbReference type="InParanoid" id="G0QWN4"/>
<feature type="domain" description="EGF-like" evidence="1">
    <location>
        <begin position="170"/>
        <end position="209"/>
    </location>
</feature>
<dbReference type="AlphaFoldDB" id="G0QWN4"/>
<keyword evidence="3" id="KW-1185">Reference proteome</keyword>
<dbReference type="GeneID" id="14906481"/>